<reference evidence="2" key="1">
    <citation type="journal article" date="2019" name="Int. J. Syst. Evol. Microbiol.">
        <title>The Global Catalogue of Microorganisms (GCM) 10K type strain sequencing project: providing services to taxonomists for standard genome sequencing and annotation.</title>
        <authorList>
            <consortium name="The Broad Institute Genomics Platform"/>
            <consortium name="The Broad Institute Genome Sequencing Center for Infectious Disease"/>
            <person name="Wu L."/>
            <person name="Ma J."/>
        </authorList>
    </citation>
    <scope>NUCLEOTIDE SEQUENCE [LARGE SCALE GENOMIC DNA]</scope>
    <source>
        <strain evidence="2">CCM 7491</strain>
    </source>
</reference>
<name>A0ABV7NFS2_9SPHN</name>
<dbReference type="RefSeq" id="WP_380796455.1">
    <property type="nucleotide sequence ID" value="NZ_JBHRVU010000004.1"/>
</dbReference>
<protein>
    <recommendedName>
        <fullName evidence="3">TnsA endonuclease N-terminal domain-containing protein</fullName>
    </recommendedName>
</protein>
<proteinExistence type="predicted"/>
<sequence>MGLDISDTPLRREVRRGNRNPAGHILSAKMGRKLQYISPNERAFLILAEIDANVIRIADRPLESCAKVDGRTDLHYPDYAVLIGGVTEVHEVKSDDIYLGDQTLIRRLALHARSIEASGAVYSVALRSELMAEPRYEWATRLWPFSTHRIERESANAVLMIVQRGPIRVADLMRRLSEGLGAKAPTRGAVLGMAARGEIFCDLDGPIGIETVVRPFDPAAMPDRLLPIRRPIDDLLDRYKVAA</sequence>
<keyword evidence="2" id="KW-1185">Reference proteome</keyword>
<evidence type="ECO:0000313" key="2">
    <source>
        <dbReference type="Proteomes" id="UP001595681"/>
    </source>
</evidence>
<evidence type="ECO:0008006" key="3">
    <source>
        <dbReference type="Google" id="ProtNLM"/>
    </source>
</evidence>
<dbReference type="Proteomes" id="UP001595681">
    <property type="component" value="Unassembled WGS sequence"/>
</dbReference>
<comment type="caution">
    <text evidence="1">The sequence shown here is derived from an EMBL/GenBank/DDBJ whole genome shotgun (WGS) entry which is preliminary data.</text>
</comment>
<organism evidence="1 2">
    <name type="scientific">Sphingobium rhizovicinum</name>
    <dbReference type="NCBI Taxonomy" id="432308"/>
    <lineage>
        <taxon>Bacteria</taxon>
        <taxon>Pseudomonadati</taxon>
        <taxon>Pseudomonadota</taxon>
        <taxon>Alphaproteobacteria</taxon>
        <taxon>Sphingomonadales</taxon>
        <taxon>Sphingomonadaceae</taxon>
        <taxon>Sphingobium</taxon>
    </lineage>
</organism>
<gene>
    <name evidence="1" type="ORF">ACFOKF_14365</name>
</gene>
<dbReference type="EMBL" id="JBHRVU010000004">
    <property type="protein sequence ID" value="MFC3442356.1"/>
    <property type="molecule type" value="Genomic_DNA"/>
</dbReference>
<accession>A0ABV7NFS2</accession>
<evidence type="ECO:0000313" key="1">
    <source>
        <dbReference type="EMBL" id="MFC3442356.1"/>
    </source>
</evidence>